<dbReference type="AlphaFoldDB" id="A0A4R7ZY67"/>
<proteinExistence type="predicted"/>
<keyword evidence="2" id="KW-1185">Reference proteome</keyword>
<gene>
    <name evidence="1" type="ORF">EV650_0719</name>
</gene>
<reference evidence="1 2" key="1">
    <citation type="submission" date="2019-03" db="EMBL/GenBank/DDBJ databases">
        <title>Genomic Encyclopedia of Type Strains, Phase III (KMG-III): the genomes of soil and plant-associated and newly described type strains.</title>
        <authorList>
            <person name="Whitman W."/>
        </authorList>
    </citation>
    <scope>NUCLEOTIDE SEQUENCE [LARGE SCALE GENOMIC DNA]</scope>
    <source>
        <strain evidence="1 2">VKM Ac-2570</strain>
    </source>
</reference>
<dbReference type="Pfam" id="PF06897">
    <property type="entry name" value="DUF1269"/>
    <property type="match status" value="1"/>
</dbReference>
<evidence type="ECO:0000313" key="2">
    <source>
        <dbReference type="Proteomes" id="UP000295447"/>
    </source>
</evidence>
<dbReference type="InterPro" id="IPR009200">
    <property type="entry name" value="DUF1269_membrane"/>
</dbReference>
<dbReference type="Proteomes" id="UP000295447">
    <property type="component" value="Unassembled WGS sequence"/>
</dbReference>
<accession>A0A4R7ZY67</accession>
<sequence length="184" mass="19850">MGRVDGMRPSSAETLTRLPIEEFFMTHLVVLGLDSRDDAERVIQLTEDLAKQQLLQREDAAYAYKDDKGKVRIQQTINLTGAGAASGALWGTLIGLIFLNPLAGFAVGAASGALSGKLTDIGINDDMIKQVGQELQEGHAAVFLLARSATVDRVVDALKPFSPTIIQTNLSKEREDELVQALQS</sequence>
<dbReference type="EMBL" id="SODF01000001">
    <property type="protein sequence ID" value="TDW21888.1"/>
    <property type="molecule type" value="Genomic_DNA"/>
</dbReference>
<evidence type="ECO:0000313" key="1">
    <source>
        <dbReference type="EMBL" id="TDW21888.1"/>
    </source>
</evidence>
<organism evidence="1 2">
    <name type="scientific">Kribbella kalugense</name>
    <dbReference type="NCBI Taxonomy" id="2512221"/>
    <lineage>
        <taxon>Bacteria</taxon>
        <taxon>Bacillati</taxon>
        <taxon>Actinomycetota</taxon>
        <taxon>Actinomycetes</taxon>
        <taxon>Propionibacteriales</taxon>
        <taxon>Kribbellaceae</taxon>
        <taxon>Kribbella</taxon>
    </lineage>
</organism>
<name>A0A4R7ZY67_9ACTN</name>
<comment type="caution">
    <text evidence="1">The sequence shown here is derived from an EMBL/GenBank/DDBJ whole genome shotgun (WGS) entry which is preliminary data.</text>
</comment>
<protein>
    <submittedName>
        <fullName evidence="1">Putative membrane protein</fullName>
    </submittedName>
</protein>